<feature type="compositionally biased region" description="Low complexity" evidence="1">
    <location>
        <begin position="193"/>
        <end position="204"/>
    </location>
</feature>
<dbReference type="Pfam" id="PF21647">
    <property type="entry name" value="DUF6857"/>
    <property type="match status" value="2"/>
</dbReference>
<dbReference type="InterPro" id="IPR049172">
    <property type="entry name" value="DUF6857_pln"/>
</dbReference>
<dbReference type="Gramene" id="OGLUM11G08770.1">
    <property type="protein sequence ID" value="OGLUM11G08770.1"/>
    <property type="gene ID" value="OGLUM11G08770"/>
</dbReference>
<dbReference type="HOGENOM" id="CLU_055724_0_0_1"/>
<evidence type="ECO:0000313" key="4">
    <source>
        <dbReference type="Proteomes" id="UP000026961"/>
    </source>
</evidence>
<dbReference type="eggNOG" id="ENOG502QV4V">
    <property type="taxonomic scope" value="Eukaryota"/>
</dbReference>
<dbReference type="AlphaFoldDB" id="A0A0E0BHK1"/>
<evidence type="ECO:0000259" key="2">
    <source>
        <dbReference type="Pfam" id="PF21647"/>
    </source>
</evidence>
<feature type="compositionally biased region" description="Low complexity" evidence="1">
    <location>
        <begin position="60"/>
        <end position="99"/>
    </location>
</feature>
<feature type="compositionally biased region" description="Basic and acidic residues" evidence="1">
    <location>
        <begin position="1"/>
        <end position="14"/>
    </location>
</feature>
<accession>A0A0E0BHK1</accession>
<dbReference type="Proteomes" id="UP000026961">
    <property type="component" value="Chromosome 11"/>
</dbReference>
<feature type="compositionally biased region" description="Gly residues" evidence="1">
    <location>
        <begin position="132"/>
        <end position="142"/>
    </location>
</feature>
<sequence length="463" mass="48434">MERPKKPALRRPETKTTTVAAMDVKRMSSSLNMSTSSLRSSGGGGGDVDRRSTTATVRFAPTPTTLSPSSSSASSAARRAGSSRAVSSSSSQQARPATARPASVAGTRGMRSLHGGSPATLGPKGLRRSWGWGTGGSGGGGGDGEEKEGGDHRRRGDAVAGEVKAPVVRSSSVPRRISPDQEKQHPKRESKTKITSNSKTKASSGSPPKAGEDVSMDRRIPNTEKAPSSVSLNNMVRQSPPRKTTPATIGASWESLPSDLQSIGLEVMSYRDAAEVAAVEALQEASSAEILLRAFADLAAVAAEQSPQQTVDEFLALEATLARSAAAGHAEDWLRAAVSSDLGRFSLYSAVSPTSQPEEEATAEGAGRGRRRTTWLGAAAREVGEETRGWFVGHVERLIDGDAAGTLGQLKRVNDWLDEAPAPPSEAAERLRKKIFGYLLDHVESAVLALNGAGAGAAHGRRK</sequence>
<feature type="compositionally biased region" description="Basic and acidic residues" evidence="1">
    <location>
        <begin position="177"/>
        <end position="192"/>
    </location>
</feature>
<protein>
    <recommendedName>
        <fullName evidence="2">DUF6857 domain-containing protein</fullName>
    </recommendedName>
</protein>
<evidence type="ECO:0000313" key="3">
    <source>
        <dbReference type="EnsemblPlants" id="OGLUM11G08770.1"/>
    </source>
</evidence>
<keyword evidence="4" id="KW-1185">Reference proteome</keyword>
<reference evidence="3" key="1">
    <citation type="submission" date="2015-04" db="UniProtKB">
        <authorList>
            <consortium name="EnsemblPlants"/>
        </authorList>
    </citation>
    <scope>IDENTIFICATION</scope>
</reference>
<name>A0A0E0BHK1_9ORYZ</name>
<dbReference type="PANTHER" id="PTHR31928">
    <property type="entry name" value="EXPRESSED PROTEIN"/>
    <property type="match status" value="1"/>
</dbReference>
<feature type="domain" description="DUF6857" evidence="2">
    <location>
        <begin position="247"/>
        <end position="325"/>
    </location>
</feature>
<feature type="domain" description="DUF6857" evidence="2">
    <location>
        <begin position="378"/>
        <end position="449"/>
    </location>
</feature>
<feature type="compositionally biased region" description="Low complexity" evidence="1">
    <location>
        <begin position="166"/>
        <end position="176"/>
    </location>
</feature>
<evidence type="ECO:0000256" key="1">
    <source>
        <dbReference type="SAM" id="MobiDB-lite"/>
    </source>
</evidence>
<proteinExistence type="predicted"/>
<dbReference type="InterPro" id="IPR010341">
    <property type="entry name" value="DUF936_pln"/>
</dbReference>
<feature type="region of interest" description="Disordered" evidence="1">
    <location>
        <begin position="1"/>
        <end position="250"/>
    </location>
</feature>
<dbReference type="PANTHER" id="PTHR31928:SF17">
    <property type="entry name" value="OS11G0265300 PROTEIN"/>
    <property type="match status" value="1"/>
</dbReference>
<feature type="compositionally biased region" description="Polar residues" evidence="1">
    <location>
        <begin position="225"/>
        <end position="247"/>
    </location>
</feature>
<dbReference type="EnsemblPlants" id="OGLUM11G08770.1">
    <property type="protein sequence ID" value="OGLUM11G08770.1"/>
    <property type="gene ID" value="OGLUM11G08770"/>
</dbReference>
<feature type="compositionally biased region" description="Basic and acidic residues" evidence="1">
    <location>
        <begin position="147"/>
        <end position="157"/>
    </location>
</feature>
<organism evidence="3">
    <name type="scientific">Oryza glumipatula</name>
    <dbReference type="NCBI Taxonomy" id="40148"/>
    <lineage>
        <taxon>Eukaryota</taxon>
        <taxon>Viridiplantae</taxon>
        <taxon>Streptophyta</taxon>
        <taxon>Embryophyta</taxon>
        <taxon>Tracheophyta</taxon>
        <taxon>Spermatophyta</taxon>
        <taxon>Magnoliopsida</taxon>
        <taxon>Liliopsida</taxon>
        <taxon>Poales</taxon>
        <taxon>Poaceae</taxon>
        <taxon>BOP clade</taxon>
        <taxon>Oryzoideae</taxon>
        <taxon>Oryzeae</taxon>
        <taxon>Oryzinae</taxon>
        <taxon>Oryza</taxon>
    </lineage>
</organism>
<reference evidence="3" key="2">
    <citation type="submission" date="2018-05" db="EMBL/GenBank/DDBJ databases">
        <title>OgluRS3 (Oryza glumaepatula Reference Sequence Version 3).</title>
        <authorList>
            <person name="Zhang J."/>
            <person name="Kudrna D."/>
            <person name="Lee S."/>
            <person name="Talag J."/>
            <person name="Welchert J."/>
            <person name="Wing R.A."/>
        </authorList>
    </citation>
    <scope>NUCLEOTIDE SEQUENCE [LARGE SCALE GENOMIC DNA]</scope>
</reference>
<feature type="compositionally biased region" description="Basic and acidic residues" evidence="1">
    <location>
        <begin position="210"/>
        <end position="222"/>
    </location>
</feature>
<feature type="compositionally biased region" description="Low complexity" evidence="1">
    <location>
        <begin position="27"/>
        <end position="40"/>
    </location>
</feature>
<dbReference type="STRING" id="40148.A0A0E0BHK1"/>